<dbReference type="InterPro" id="IPR023214">
    <property type="entry name" value="HAD_sf"/>
</dbReference>
<dbReference type="PRINTS" id="PR00119">
    <property type="entry name" value="CATATPASE"/>
</dbReference>
<evidence type="ECO:0000256" key="4">
    <source>
        <dbReference type="ARBA" id="ARBA00022967"/>
    </source>
</evidence>
<keyword evidence="5 7" id="KW-1133">Transmembrane helix</keyword>
<name>A0A9P8L4K9_9PEZI</name>
<evidence type="ECO:0000256" key="7">
    <source>
        <dbReference type="RuleBase" id="RU362081"/>
    </source>
</evidence>
<keyword evidence="7" id="KW-0547">Nucleotide-binding</keyword>
<dbReference type="InterPro" id="IPR023298">
    <property type="entry name" value="ATPase_P-typ_TM_dom_sf"/>
</dbReference>
<dbReference type="Gene3D" id="3.30.70.100">
    <property type="match status" value="1"/>
</dbReference>
<feature type="transmembrane region" description="Helical" evidence="7">
    <location>
        <begin position="579"/>
        <end position="607"/>
    </location>
</feature>
<comment type="similarity">
    <text evidence="7">Belongs to the cation transport ATPase (P-type) (TC 3.A.3) family. Type IB subfamily.</text>
</comment>
<dbReference type="InterPro" id="IPR001757">
    <property type="entry name" value="P_typ_ATPase"/>
</dbReference>
<dbReference type="Gene3D" id="3.40.1110.10">
    <property type="entry name" value="Calcium-transporting ATPase, cytoplasmic domain N"/>
    <property type="match status" value="1"/>
</dbReference>
<dbReference type="InterPro" id="IPR036412">
    <property type="entry name" value="HAD-like_sf"/>
</dbReference>
<evidence type="ECO:0000313" key="11">
    <source>
        <dbReference type="Proteomes" id="UP000750711"/>
    </source>
</evidence>
<dbReference type="PROSITE" id="PS00154">
    <property type="entry name" value="ATPASE_E1_E2"/>
    <property type="match status" value="1"/>
</dbReference>
<evidence type="ECO:0000256" key="5">
    <source>
        <dbReference type="ARBA" id="ARBA00022989"/>
    </source>
</evidence>
<feature type="transmembrane region" description="Helical" evidence="7">
    <location>
        <begin position="289"/>
        <end position="310"/>
    </location>
</feature>
<dbReference type="InterPro" id="IPR018303">
    <property type="entry name" value="ATPase_P-typ_P_site"/>
</dbReference>
<dbReference type="Proteomes" id="UP000750711">
    <property type="component" value="Unassembled WGS sequence"/>
</dbReference>
<organism evidence="10 11">
    <name type="scientific">Trichoglossum hirsutum</name>
    <dbReference type="NCBI Taxonomy" id="265104"/>
    <lineage>
        <taxon>Eukaryota</taxon>
        <taxon>Fungi</taxon>
        <taxon>Dikarya</taxon>
        <taxon>Ascomycota</taxon>
        <taxon>Pezizomycotina</taxon>
        <taxon>Geoglossomycetes</taxon>
        <taxon>Geoglossales</taxon>
        <taxon>Geoglossaceae</taxon>
        <taxon>Trichoglossum</taxon>
    </lineage>
</organism>
<feature type="transmembrane region" description="Helical" evidence="7">
    <location>
        <begin position="352"/>
        <end position="373"/>
    </location>
</feature>
<dbReference type="InterPro" id="IPR027256">
    <property type="entry name" value="P-typ_ATPase_IB"/>
</dbReference>
<keyword evidence="4" id="KW-1278">Translocase</keyword>
<feature type="region of interest" description="Disordered" evidence="8">
    <location>
        <begin position="1"/>
        <end position="22"/>
    </location>
</feature>
<dbReference type="Gene3D" id="2.70.150.10">
    <property type="entry name" value="Calcium-transporting ATPase, cytoplasmic transduction domain A"/>
    <property type="match status" value="1"/>
</dbReference>
<dbReference type="InterPro" id="IPR059000">
    <property type="entry name" value="ATPase_P-type_domA"/>
</dbReference>
<dbReference type="FunFam" id="2.70.150.10:FF:000002">
    <property type="entry name" value="Copper-transporting ATPase 1, putative"/>
    <property type="match status" value="1"/>
</dbReference>
<dbReference type="GO" id="GO:0019829">
    <property type="term" value="F:ATPase-coupled monoatomic cation transmembrane transporter activity"/>
    <property type="evidence" value="ECO:0007669"/>
    <property type="project" value="InterPro"/>
</dbReference>
<evidence type="ECO:0000256" key="2">
    <source>
        <dbReference type="ARBA" id="ARBA00022692"/>
    </source>
</evidence>
<dbReference type="CDD" id="cd00371">
    <property type="entry name" value="HMA"/>
    <property type="match status" value="1"/>
</dbReference>
<dbReference type="SUPFAM" id="SSF81653">
    <property type="entry name" value="Calcium ATPase, transduction domain A"/>
    <property type="match status" value="1"/>
</dbReference>
<sequence length="950" mass="100773">MCSHKKAKRHHSGGDSSRGCDAEEAGNRDSERGCCAQGHCHNVSTEETHRHGSCRDAHSHHHGAEPEGHDCHGECDQPYHHELEFDEEDCHGSCSTQCCRTTESGDDTAVSISTSSDLEKGFADYEHVVLSVQGLTCSGCENKLSRSLHALPYVRNIRTSLVLSQAEFDLDLSAGSIAGVIQAVRRTAGFRCEKLSSSGLTSGGGKGGVQELEVMVEGKTRTLVAVAESMRGVREAVVVDKQTVRIQYDSKVIGARDLLESLADFPATIAPPHAPSGLAAGRRHVRSTAWMTLFSTCLTIPVLVMSWAPLPGDQVMYGSVCLALATLVQFIVAGPFYLSAVKSLIFTHVIEMDLLIVISTTAAYVFSVVSFAFQVLGRPLPTGSFFETSTLLVTLIMVGRLVSAFARQWAVESISIKSLQVASATLVLPDGGGEQEVDARLLQYGDVFKVAPDSRVATDGEVLSGITEMDESMVTGEAQLVEKRPGSTVIAGSVNGAGTVMVRLTRLPGENTISDIASMVDEAKSSKPKIQELADQVAGYFVPAILGITFITFIVWIILGQRVLRTSATSTVITAITYAIPVLVVSCPCAIGLAVPMVVVVAGGIAAERGVIFKSAHVIETARNVSHVIFDKTGTLTQGKLAVVAEIYLADLQGLAAALARGVTADSKHPVSRAVTKHLKAQGVRPAPVEDVQSIVGKGVEGTWEGETIRAGNSRWLGVHDTPQVQSLLRQGLTVFCLTRNNVLLAVFGLQDSLRPDAKAVVSTLTARGIAVSIISGDDRTAVESLAAELGVSSDHVRAECSPTDKQKFVEAACSKPASASAEPVILFCGDGTNDAVALAQSTIGVHVSEGTDVAQSAADAVLVRPALAGIVTLIDISAASYRRILFNFLWSFVYNSLAILLAAGAFVHARIPPQYAGLGELASVLPVILVAVVFRYTAKTSLHHHHPRR</sequence>
<dbReference type="PRINTS" id="PR00120">
    <property type="entry name" value="HATPASE"/>
</dbReference>
<dbReference type="InterPro" id="IPR036163">
    <property type="entry name" value="HMA_dom_sf"/>
</dbReference>
<accession>A0A9P8L4K9</accession>
<dbReference type="InterPro" id="IPR056236">
    <property type="entry name" value="HMA_PCA1"/>
</dbReference>
<feature type="transmembrane region" description="Helical" evidence="7">
    <location>
        <begin position="885"/>
        <end position="910"/>
    </location>
</feature>
<keyword evidence="11" id="KW-1185">Reference proteome</keyword>
<keyword evidence="2 7" id="KW-0812">Transmembrane</keyword>
<dbReference type="NCBIfam" id="TIGR01511">
    <property type="entry name" value="ATPase-IB1_Cu"/>
    <property type="match status" value="1"/>
</dbReference>
<feature type="transmembrane region" description="Helical" evidence="7">
    <location>
        <begin position="916"/>
        <end position="939"/>
    </location>
</feature>
<evidence type="ECO:0000256" key="3">
    <source>
        <dbReference type="ARBA" id="ARBA00022723"/>
    </source>
</evidence>
<dbReference type="InterPro" id="IPR006121">
    <property type="entry name" value="HMA_dom"/>
</dbReference>
<dbReference type="SFLD" id="SFLDS00003">
    <property type="entry name" value="Haloacid_Dehalogenase"/>
    <property type="match status" value="1"/>
</dbReference>
<evidence type="ECO:0000259" key="9">
    <source>
        <dbReference type="PROSITE" id="PS50846"/>
    </source>
</evidence>
<dbReference type="InterPro" id="IPR044492">
    <property type="entry name" value="P_typ_ATPase_HD_dom"/>
</dbReference>
<evidence type="ECO:0000256" key="8">
    <source>
        <dbReference type="SAM" id="MobiDB-lite"/>
    </source>
</evidence>
<dbReference type="InterPro" id="IPR008250">
    <property type="entry name" value="ATPase_P-typ_transduc_dom_A_sf"/>
</dbReference>
<keyword evidence="7" id="KW-0067">ATP-binding</keyword>
<dbReference type="GO" id="GO:0030003">
    <property type="term" value="P:intracellular monoatomic cation homeostasis"/>
    <property type="evidence" value="ECO:0007669"/>
    <property type="project" value="UniProtKB-ARBA"/>
</dbReference>
<feature type="transmembrane region" description="Helical" evidence="7">
    <location>
        <begin position="385"/>
        <end position="406"/>
    </location>
</feature>
<comment type="caution">
    <text evidence="10">The sequence shown here is derived from an EMBL/GenBank/DDBJ whole genome shotgun (WGS) entry which is preliminary data.</text>
</comment>
<dbReference type="Pfam" id="PF00122">
    <property type="entry name" value="E1-E2_ATPase"/>
    <property type="match status" value="1"/>
</dbReference>
<dbReference type="InterPro" id="IPR023299">
    <property type="entry name" value="ATPase_P-typ_cyto_dom_N"/>
</dbReference>
<feature type="domain" description="HMA" evidence="9">
    <location>
        <begin position="126"/>
        <end position="193"/>
    </location>
</feature>
<dbReference type="GO" id="GO:0016887">
    <property type="term" value="F:ATP hydrolysis activity"/>
    <property type="evidence" value="ECO:0007669"/>
    <property type="project" value="InterPro"/>
</dbReference>
<keyword evidence="3 7" id="KW-0479">Metal-binding</keyword>
<keyword evidence="6 7" id="KW-0472">Membrane</keyword>
<dbReference type="EMBL" id="JAGHQM010002465">
    <property type="protein sequence ID" value="KAH0548628.1"/>
    <property type="molecule type" value="Genomic_DNA"/>
</dbReference>
<dbReference type="SUPFAM" id="SSF56784">
    <property type="entry name" value="HAD-like"/>
    <property type="match status" value="1"/>
</dbReference>
<dbReference type="SUPFAM" id="SSF81665">
    <property type="entry name" value="Calcium ATPase, transmembrane domain M"/>
    <property type="match status" value="1"/>
</dbReference>
<reference evidence="10" key="1">
    <citation type="submission" date="2021-03" db="EMBL/GenBank/DDBJ databases">
        <title>Comparative genomics and phylogenomic investigation of the class Geoglossomycetes provide insights into ecological specialization and systematics.</title>
        <authorList>
            <person name="Melie T."/>
            <person name="Pirro S."/>
            <person name="Miller A.N."/>
            <person name="Quandt A."/>
        </authorList>
    </citation>
    <scope>NUCLEOTIDE SEQUENCE</scope>
    <source>
        <strain evidence="10">CAQ_001_2017</strain>
    </source>
</reference>
<evidence type="ECO:0000256" key="6">
    <source>
        <dbReference type="ARBA" id="ARBA00023136"/>
    </source>
</evidence>
<comment type="subcellular location">
    <subcellularLocation>
        <location evidence="1 7">Membrane</location>
    </subcellularLocation>
</comment>
<evidence type="ECO:0000313" key="10">
    <source>
        <dbReference type="EMBL" id="KAH0548628.1"/>
    </source>
</evidence>
<proteinExistence type="inferred from homology"/>
<protein>
    <recommendedName>
        <fullName evidence="9">HMA domain-containing protein</fullName>
    </recommendedName>
</protein>
<dbReference type="SFLD" id="SFLDF00027">
    <property type="entry name" value="p-type_atpase"/>
    <property type="match status" value="1"/>
</dbReference>
<dbReference type="Gene3D" id="3.40.50.1000">
    <property type="entry name" value="HAD superfamily/HAD-like"/>
    <property type="match status" value="1"/>
</dbReference>
<dbReference type="PANTHER" id="PTHR46594">
    <property type="entry name" value="P-TYPE CATION-TRANSPORTING ATPASE"/>
    <property type="match status" value="1"/>
</dbReference>
<feature type="transmembrane region" description="Helical" evidence="7">
    <location>
        <begin position="316"/>
        <end position="340"/>
    </location>
</feature>
<dbReference type="Pfam" id="PF00702">
    <property type="entry name" value="Hydrolase"/>
    <property type="match status" value="1"/>
</dbReference>
<dbReference type="GO" id="GO:0005524">
    <property type="term" value="F:ATP binding"/>
    <property type="evidence" value="ECO:0007669"/>
    <property type="project" value="UniProtKB-UniRule"/>
</dbReference>
<evidence type="ECO:0000256" key="1">
    <source>
        <dbReference type="ARBA" id="ARBA00004370"/>
    </source>
</evidence>
<dbReference type="PROSITE" id="PS50846">
    <property type="entry name" value="HMA_2"/>
    <property type="match status" value="1"/>
</dbReference>
<dbReference type="Pfam" id="PF00403">
    <property type="entry name" value="HMA"/>
    <property type="match status" value="1"/>
</dbReference>
<dbReference type="SUPFAM" id="SSF55008">
    <property type="entry name" value="HMA, heavy metal-associated domain"/>
    <property type="match status" value="1"/>
</dbReference>
<dbReference type="AlphaFoldDB" id="A0A9P8L4K9"/>
<feature type="compositionally biased region" description="Basic residues" evidence="8">
    <location>
        <begin position="1"/>
        <end position="11"/>
    </location>
</feature>
<gene>
    <name evidence="10" type="ORF">GP486_007828</name>
</gene>
<dbReference type="NCBIfam" id="TIGR01494">
    <property type="entry name" value="ATPase_P-type"/>
    <property type="match status" value="1"/>
</dbReference>
<dbReference type="GO" id="GO:0046872">
    <property type="term" value="F:metal ion binding"/>
    <property type="evidence" value="ECO:0007669"/>
    <property type="project" value="UniProtKB-KW"/>
</dbReference>
<dbReference type="PANTHER" id="PTHR46594:SF4">
    <property type="entry name" value="P-TYPE CATION-TRANSPORTING ATPASE"/>
    <property type="match status" value="1"/>
</dbReference>
<feature type="transmembrane region" description="Helical" evidence="7">
    <location>
        <begin position="537"/>
        <end position="559"/>
    </location>
</feature>
<dbReference type="SFLD" id="SFLDG00002">
    <property type="entry name" value="C1.7:_P-type_atpase_like"/>
    <property type="match status" value="1"/>
</dbReference>
<dbReference type="NCBIfam" id="TIGR01525">
    <property type="entry name" value="ATPase-IB_hvy"/>
    <property type="match status" value="1"/>
</dbReference>
<dbReference type="Pfam" id="PF24534">
    <property type="entry name" value="HMA_PCA1"/>
    <property type="match status" value="1"/>
</dbReference>
<dbReference type="GO" id="GO:0016020">
    <property type="term" value="C:membrane"/>
    <property type="evidence" value="ECO:0007669"/>
    <property type="project" value="UniProtKB-SubCell"/>
</dbReference>